<dbReference type="InterPro" id="IPR036962">
    <property type="entry name" value="Glyco_hydro_3_N_sf"/>
</dbReference>
<dbReference type="GO" id="GO:0009044">
    <property type="term" value="F:xylan 1,4-beta-xylosidase activity"/>
    <property type="evidence" value="ECO:0007669"/>
    <property type="project" value="InterPro"/>
</dbReference>
<comment type="caution">
    <text evidence="6">The sequence shown here is derived from an EMBL/GenBank/DDBJ whole genome shotgun (WGS) entry which is preliminary data.</text>
</comment>
<feature type="signal peptide" evidence="4">
    <location>
        <begin position="1"/>
        <end position="34"/>
    </location>
</feature>
<dbReference type="PRINTS" id="PR00133">
    <property type="entry name" value="GLHYDRLASE3"/>
</dbReference>
<comment type="similarity">
    <text evidence="1">Belongs to the glycosyl hydrolase 3 family.</text>
</comment>
<protein>
    <submittedName>
        <fullName evidence="6">Beta-glucosidase</fullName>
    </submittedName>
</protein>
<dbReference type="SMART" id="SM01217">
    <property type="entry name" value="Fn3_like"/>
    <property type="match status" value="1"/>
</dbReference>
<name>A0A562RLK8_9BURK</name>
<evidence type="ECO:0000256" key="4">
    <source>
        <dbReference type="SAM" id="SignalP"/>
    </source>
</evidence>
<dbReference type="SMART" id="SM00758">
    <property type="entry name" value="PA14"/>
    <property type="match status" value="1"/>
</dbReference>
<dbReference type="Pfam" id="PF14310">
    <property type="entry name" value="Fn3-like"/>
    <property type="match status" value="1"/>
</dbReference>
<feature type="chain" id="PRO_5021971078" evidence="4">
    <location>
        <begin position="35"/>
        <end position="895"/>
    </location>
</feature>
<evidence type="ECO:0000256" key="1">
    <source>
        <dbReference type="ARBA" id="ARBA00005336"/>
    </source>
</evidence>
<keyword evidence="7" id="KW-1185">Reference proteome</keyword>
<dbReference type="InterPro" id="IPR017853">
    <property type="entry name" value="GH"/>
</dbReference>
<dbReference type="Proteomes" id="UP000318431">
    <property type="component" value="Unassembled WGS sequence"/>
</dbReference>
<dbReference type="Gene3D" id="3.20.20.300">
    <property type="entry name" value="Glycoside hydrolase, family 3, N-terminal domain"/>
    <property type="match status" value="1"/>
</dbReference>
<evidence type="ECO:0000256" key="3">
    <source>
        <dbReference type="ARBA" id="ARBA00022801"/>
    </source>
</evidence>
<dbReference type="RefSeq" id="WP_199754478.1">
    <property type="nucleotide sequence ID" value="NZ_VLLB01000001.1"/>
</dbReference>
<dbReference type="AlphaFoldDB" id="A0A562RLK8"/>
<evidence type="ECO:0000259" key="5">
    <source>
        <dbReference type="PROSITE" id="PS51820"/>
    </source>
</evidence>
<keyword evidence="3" id="KW-0378">Hydrolase</keyword>
<dbReference type="GO" id="GO:0031222">
    <property type="term" value="P:arabinan catabolic process"/>
    <property type="evidence" value="ECO:0007669"/>
    <property type="project" value="TreeGrafter"/>
</dbReference>
<dbReference type="PROSITE" id="PS51820">
    <property type="entry name" value="PA14"/>
    <property type="match status" value="1"/>
</dbReference>
<dbReference type="GO" id="GO:0045493">
    <property type="term" value="P:xylan catabolic process"/>
    <property type="evidence" value="ECO:0007669"/>
    <property type="project" value="InterPro"/>
</dbReference>
<feature type="domain" description="PA14" evidence="5">
    <location>
        <begin position="465"/>
        <end position="623"/>
    </location>
</feature>
<dbReference type="InterPro" id="IPR013783">
    <property type="entry name" value="Ig-like_fold"/>
</dbReference>
<evidence type="ECO:0000256" key="2">
    <source>
        <dbReference type="ARBA" id="ARBA00022729"/>
    </source>
</evidence>
<reference evidence="6 7" key="1">
    <citation type="journal article" date="2015" name="Stand. Genomic Sci.">
        <title>Genomic Encyclopedia of Bacterial and Archaeal Type Strains, Phase III: the genomes of soil and plant-associated and newly described type strains.</title>
        <authorList>
            <person name="Whitman W.B."/>
            <person name="Woyke T."/>
            <person name="Klenk H.P."/>
            <person name="Zhou Y."/>
            <person name="Lilburn T.G."/>
            <person name="Beck B.J."/>
            <person name="De Vos P."/>
            <person name="Vandamme P."/>
            <person name="Eisen J.A."/>
            <person name="Garrity G."/>
            <person name="Hugenholtz P."/>
            <person name="Kyrpides N.C."/>
        </authorList>
    </citation>
    <scope>NUCLEOTIDE SEQUENCE [LARGE SCALE GENOMIC DNA]</scope>
    <source>
        <strain evidence="6 7">CGMCC 1.10822</strain>
    </source>
</reference>
<dbReference type="SUPFAM" id="SSF56988">
    <property type="entry name" value="Anthrax protective antigen"/>
    <property type="match status" value="1"/>
</dbReference>
<gene>
    <name evidence="6" type="ORF">IP91_00856</name>
</gene>
<dbReference type="SUPFAM" id="SSF51445">
    <property type="entry name" value="(Trans)glycosidases"/>
    <property type="match status" value="1"/>
</dbReference>
<keyword evidence="2 4" id="KW-0732">Signal</keyword>
<dbReference type="InterPro" id="IPR026891">
    <property type="entry name" value="Fn3-like"/>
</dbReference>
<sequence>MQPTDRAPSRPPPPGASVMALLLALAFAAPVAMAQAYRDASLAPDVRARDLVARMTLQEKAEQMQSGAPAIERLGLKRYGWWNEVLHGVARAGNATVFPQAIGLAATWDTKLMEQTADAIALEGRANYNAALRRDPKGTNRYFGVNYWTPNINIFRDPRWGRGQETYGEDPHLTGQLGMAFIRGIQGTDPKLYKGVATPKHFVVHSGPEPLRHSFNVNVAPFDLEDTYMPAFRNAIVDAHAYSLMCAYNAVDGVPMCANPLLETRLRKDWSFKGFVVSDCDSVRDLITDFKTSPDRAHASATAVKAGTDLVCGTTYLGLPEAVKQGLITEAEIDRSLLRLMEARIRMGLLDGSAHDAVPYEAINSPQHRALALQAAEEAIVLLKNRRNVLPLQATSKIAVIGPNAALLQTLEGNYNGAMVNVELPVDSLRKAFGAARVQYAAGAPLIDGMRTPIPETYLKVAADSAQHGLKGEYYDNLEFAGTPKMTRVDPVINFNFEHTAPAGFTPKQFSIRWSGVIVPPKAGKYELGFRMVVPKDRPLPNIKVWIDDQLVVTPELAGIGAGNAAVCSAGNCQQKMNRIEFTFDDTKPRRVRIDYVRSEDDRASALEWVTPQDVLIEPAVAAARSSDAVVALVGLSPDLEGESMKVDYPGFRGGDRITLALPDAQRRLLQAVKATGKPLVVVYLTGGPISDPWVEANADAIVQAWYPGEAGGAAIARVLKGDVSPAGRLPYTIHRSEADLPAFTDYTMTGRTYRYFDGPVLYPFGHGLGYTSFRYAAPSLSAQRLKAGDALQATVTVKNTGRRDSDEVVQLYFGKPGDRSKPVLAGFRRVHVKAGATEQVTLELDARTLSQVDAEGNRKVRAGAYTVYAGGGQPKHAQVTQATLQVDGELALPK</sequence>
<evidence type="ECO:0000313" key="7">
    <source>
        <dbReference type="Proteomes" id="UP000318431"/>
    </source>
</evidence>
<dbReference type="InterPro" id="IPR037524">
    <property type="entry name" value="PA14/GLEYA"/>
</dbReference>
<dbReference type="GO" id="GO:0046556">
    <property type="term" value="F:alpha-L-arabinofuranosidase activity"/>
    <property type="evidence" value="ECO:0007669"/>
    <property type="project" value="TreeGrafter"/>
</dbReference>
<evidence type="ECO:0000313" key="6">
    <source>
        <dbReference type="EMBL" id="TWI69783.1"/>
    </source>
</evidence>
<dbReference type="PANTHER" id="PTHR42721:SF3">
    <property type="entry name" value="BETA-D-XYLOSIDASE 5-RELATED"/>
    <property type="match status" value="1"/>
</dbReference>
<dbReference type="InterPro" id="IPR044993">
    <property type="entry name" value="BXL"/>
</dbReference>
<dbReference type="InterPro" id="IPR001764">
    <property type="entry name" value="Glyco_hydro_3_N"/>
</dbReference>
<dbReference type="InterPro" id="IPR036881">
    <property type="entry name" value="Glyco_hydro_3_C_sf"/>
</dbReference>
<dbReference type="Gene3D" id="3.40.50.1700">
    <property type="entry name" value="Glycoside hydrolase family 3 C-terminal domain"/>
    <property type="match status" value="2"/>
</dbReference>
<dbReference type="InterPro" id="IPR011658">
    <property type="entry name" value="PA14_dom"/>
</dbReference>
<dbReference type="PANTHER" id="PTHR42721">
    <property type="entry name" value="SUGAR HYDROLASE-RELATED"/>
    <property type="match status" value="1"/>
</dbReference>
<dbReference type="Gene3D" id="2.60.40.10">
    <property type="entry name" value="Immunoglobulins"/>
    <property type="match status" value="1"/>
</dbReference>
<dbReference type="EMBL" id="VLLB01000001">
    <property type="protein sequence ID" value="TWI69783.1"/>
    <property type="molecule type" value="Genomic_DNA"/>
</dbReference>
<organism evidence="6 7">
    <name type="scientific">Pseudoduganella lurida</name>
    <dbReference type="NCBI Taxonomy" id="1036180"/>
    <lineage>
        <taxon>Bacteria</taxon>
        <taxon>Pseudomonadati</taxon>
        <taxon>Pseudomonadota</taxon>
        <taxon>Betaproteobacteria</taxon>
        <taxon>Burkholderiales</taxon>
        <taxon>Oxalobacteraceae</taxon>
        <taxon>Telluria group</taxon>
        <taxon>Pseudoduganella</taxon>
    </lineage>
</organism>
<dbReference type="SUPFAM" id="SSF52279">
    <property type="entry name" value="Beta-D-glucan exohydrolase, C-terminal domain"/>
    <property type="match status" value="1"/>
</dbReference>
<accession>A0A562RLK8</accession>
<dbReference type="Pfam" id="PF07691">
    <property type="entry name" value="PA14"/>
    <property type="match status" value="1"/>
</dbReference>
<dbReference type="InterPro" id="IPR002772">
    <property type="entry name" value="Glyco_hydro_3_C"/>
</dbReference>
<dbReference type="Pfam" id="PF01915">
    <property type="entry name" value="Glyco_hydro_3_C"/>
    <property type="match status" value="1"/>
</dbReference>
<dbReference type="Pfam" id="PF00933">
    <property type="entry name" value="Glyco_hydro_3"/>
    <property type="match status" value="1"/>
</dbReference>
<proteinExistence type="inferred from homology"/>